<dbReference type="AlphaFoldDB" id="A0A6S7BGG8"/>
<keyword evidence="2" id="KW-1185">Reference proteome</keyword>
<dbReference type="Proteomes" id="UP000494115">
    <property type="component" value="Unassembled WGS sequence"/>
</dbReference>
<evidence type="ECO:0000313" key="2">
    <source>
        <dbReference type="Proteomes" id="UP000494115"/>
    </source>
</evidence>
<dbReference type="EMBL" id="CADIKM010000008">
    <property type="protein sequence ID" value="CAB3787150.1"/>
    <property type="molecule type" value="Genomic_DNA"/>
</dbReference>
<evidence type="ECO:0000313" key="1">
    <source>
        <dbReference type="EMBL" id="CAB3787150.1"/>
    </source>
</evidence>
<reference evidence="1 2" key="1">
    <citation type="submission" date="2020-04" db="EMBL/GenBank/DDBJ databases">
        <authorList>
            <person name="De Canck E."/>
        </authorList>
    </citation>
    <scope>NUCLEOTIDE SEQUENCE [LARGE SCALE GENOMIC DNA]</scope>
    <source>
        <strain evidence="1 2">LMG 28138</strain>
    </source>
</reference>
<accession>A0A6S7BGG8</accession>
<organism evidence="1 2">
    <name type="scientific">Pararobbsia alpina</name>
    <dbReference type="NCBI Taxonomy" id="621374"/>
    <lineage>
        <taxon>Bacteria</taxon>
        <taxon>Pseudomonadati</taxon>
        <taxon>Pseudomonadota</taxon>
        <taxon>Betaproteobacteria</taxon>
        <taxon>Burkholderiales</taxon>
        <taxon>Burkholderiaceae</taxon>
        <taxon>Pararobbsia</taxon>
    </lineage>
</organism>
<sequence length="97" mass="10906">MQDVDSISQLGDIDDAKSTSRIIDSNFPYASSDSWHRLPVVRFESILNLIQLMARLSASCKRKHAKIVKGSTPKLNGLRFGHQIIQNFVCLQECGMQ</sequence>
<proteinExistence type="predicted"/>
<name>A0A6S7BGG8_9BURK</name>
<protein>
    <submittedName>
        <fullName evidence="1">Uncharacterized protein</fullName>
    </submittedName>
</protein>
<gene>
    <name evidence="1" type="ORF">LMG28138_02375</name>
</gene>